<dbReference type="AlphaFoldDB" id="A0A3N4QQ26"/>
<dbReference type="SUPFAM" id="SSF56219">
    <property type="entry name" value="DNase I-like"/>
    <property type="match status" value="1"/>
</dbReference>
<dbReference type="GO" id="GO:0006506">
    <property type="term" value="P:GPI anchor biosynthetic process"/>
    <property type="evidence" value="ECO:0007669"/>
    <property type="project" value="TreeGrafter"/>
</dbReference>
<comment type="caution">
    <text evidence="3">The sequence shown here is derived from an EMBL/GenBank/DDBJ whole genome shotgun (WGS) entry which is preliminary data.</text>
</comment>
<dbReference type="GO" id="GO:0003824">
    <property type="term" value="F:catalytic activity"/>
    <property type="evidence" value="ECO:0007669"/>
    <property type="project" value="InterPro"/>
</dbReference>
<reference evidence="3 4" key="1">
    <citation type="submission" date="2018-11" db="EMBL/GenBank/DDBJ databases">
        <title>Chitinophaga lutea sp.nov., isolate from arsenic contaminated soil.</title>
        <authorList>
            <person name="Zong Y."/>
        </authorList>
    </citation>
    <scope>NUCLEOTIDE SEQUENCE [LARGE SCALE GENOMIC DNA]</scope>
    <source>
        <strain evidence="3 4">ZY74</strain>
    </source>
</reference>
<keyword evidence="4" id="KW-1185">Reference proteome</keyword>
<dbReference type="GO" id="GO:0016020">
    <property type="term" value="C:membrane"/>
    <property type="evidence" value="ECO:0007669"/>
    <property type="project" value="GOC"/>
</dbReference>
<organism evidence="3 4">
    <name type="scientific">Chitinophaga lutea</name>
    <dbReference type="NCBI Taxonomy" id="2488634"/>
    <lineage>
        <taxon>Bacteria</taxon>
        <taxon>Pseudomonadati</taxon>
        <taxon>Bacteroidota</taxon>
        <taxon>Chitinophagia</taxon>
        <taxon>Chitinophagales</taxon>
        <taxon>Chitinophagaceae</taxon>
        <taxon>Chitinophaga</taxon>
    </lineage>
</organism>
<dbReference type="PANTHER" id="PTHR14859">
    <property type="entry name" value="CALCOFLUOR WHITE HYPERSENSITIVE PROTEIN PRECURSOR"/>
    <property type="match status" value="1"/>
</dbReference>
<gene>
    <name evidence="3" type="ORF">EGT74_09485</name>
</gene>
<feature type="transmembrane region" description="Helical" evidence="1">
    <location>
        <begin position="12"/>
        <end position="32"/>
    </location>
</feature>
<accession>A0A3N4QQ26</accession>
<dbReference type="InterPro" id="IPR036691">
    <property type="entry name" value="Endo/exonu/phosph_ase_sf"/>
</dbReference>
<proteinExistence type="predicted"/>
<dbReference type="EMBL" id="RPDH01000001">
    <property type="protein sequence ID" value="RPE13724.1"/>
    <property type="molecule type" value="Genomic_DNA"/>
</dbReference>
<dbReference type="PANTHER" id="PTHR14859:SF15">
    <property type="entry name" value="ENDONUCLEASE_EXONUCLEASE_PHOSPHATASE DOMAIN-CONTAINING PROTEIN"/>
    <property type="match status" value="1"/>
</dbReference>
<protein>
    <recommendedName>
        <fullName evidence="2">Endonuclease/exonuclease/phosphatase domain-containing protein</fullName>
    </recommendedName>
</protein>
<dbReference type="Proteomes" id="UP000278351">
    <property type="component" value="Unassembled WGS sequence"/>
</dbReference>
<dbReference type="OrthoDB" id="635146at2"/>
<name>A0A3N4QQ26_9BACT</name>
<sequence length="362" mass="41388">MKLIRVIIRRLLLWSNVSLAIALLLSFFLTFIDPASFSPAGFAGLPFIFLWLICLFIIPIWLFYRRKYWLISIPALLLTLPGLITSWGFHFTSSSSKPSPGSFTVMTFNCSSMGLNGYLIDTLEQVRIYEELEKASPDILCLQEFFTHAEADFINHINNIRKKLNYGHYYFIRQFTIMETWHYGSVLFSRFPIIDTANVPLPNAGPFEVLMRARLLIGKDTVRLLSGHLASYKLRQQDYAVLTSPKGLVRKVANKMRRSFGPRSQQAQILRDEITASTDPLIVVGDLNDVPVSFTYKTVRGNLQDAFLAKGAGLGRTFSALAPNLRIDYIFADRHFNVDNFFIYRRKGFEHFPVMTRLSSGK</sequence>
<dbReference type="RefSeq" id="WP_123846243.1">
    <property type="nucleotide sequence ID" value="NZ_RPDH01000001.1"/>
</dbReference>
<dbReference type="Pfam" id="PF03372">
    <property type="entry name" value="Exo_endo_phos"/>
    <property type="match status" value="1"/>
</dbReference>
<evidence type="ECO:0000313" key="4">
    <source>
        <dbReference type="Proteomes" id="UP000278351"/>
    </source>
</evidence>
<keyword evidence="1" id="KW-0812">Transmembrane</keyword>
<feature type="transmembrane region" description="Helical" evidence="1">
    <location>
        <begin position="69"/>
        <end position="89"/>
    </location>
</feature>
<feature type="domain" description="Endonuclease/exonuclease/phosphatase" evidence="2">
    <location>
        <begin position="106"/>
        <end position="345"/>
    </location>
</feature>
<evidence type="ECO:0000259" key="2">
    <source>
        <dbReference type="Pfam" id="PF03372"/>
    </source>
</evidence>
<keyword evidence="1" id="KW-0472">Membrane</keyword>
<dbReference type="CDD" id="cd09084">
    <property type="entry name" value="EEP-2"/>
    <property type="match status" value="1"/>
</dbReference>
<evidence type="ECO:0000313" key="3">
    <source>
        <dbReference type="EMBL" id="RPE13724.1"/>
    </source>
</evidence>
<feature type="transmembrane region" description="Helical" evidence="1">
    <location>
        <begin position="44"/>
        <end position="64"/>
    </location>
</feature>
<evidence type="ECO:0000256" key="1">
    <source>
        <dbReference type="SAM" id="Phobius"/>
    </source>
</evidence>
<dbReference type="InterPro" id="IPR051916">
    <property type="entry name" value="GPI-anchor_lipid_remodeler"/>
</dbReference>
<dbReference type="InterPro" id="IPR005135">
    <property type="entry name" value="Endo/exonuclease/phosphatase"/>
</dbReference>
<keyword evidence="1" id="KW-1133">Transmembrane helix</keyword>
<dbReference type="Gene3D" id="3.60.10.10">
    <property type="entry name" value="Endonuclease/exonuclease/phosphatase"/>
    <property type="match status" value="1"/>
</dbReference>